<proteinExistence type="predicted"/>
<dbReference type="Proteomes" id="UP000300879">
    <property type="component" value="Chromosome"/>
</dbReference>
<name>A0A4V1G410_9BACL</name>
<evidence type="ECO:0000313" key="2">
    <source>
        <dbReference type="Proteomes" id="UP000300879"/>
    </source>
</evidence>
<dbReference type="AlphaFoldDB" id="A0A4V1G410"/>
<organism evidence="1 2">
    <name type="scientific">Paenibacillus algicola</name>
    <dbReference type="NCBI Taxonomy" id="2565926"/>
    <lineage>
        <taxon>Bacteria</taxon>
        <taxon>Bacillati</taxon>
        <taxon>Bacillota</taxon>
        <taxon>Bacilli</taxon>
        <taxon>Bacillales</taxon>
        <taxon>Paenibacillaceae</taxon>
        <taxon>Paenibacillus</taxon>
    </lineage>
</organism>
<gene>
    <name evidence="1" type="ORF">E6C60_2352</name>
</gene>
<dbReference type="EMBL" id="CP040396">
    <property type="protein sequence ID" value="QCT03064.1"/>
    <property type="molecule type" value="Genomic_DNA"/>
</dbReference>
<protein>
    <submittedName>
        <fullName evidence="1">Uncharacterized protein</fullName>
    </submittedName>
</protein>
<keyword evidence="2" id="KW-1185">Reference proteome</keyword>
<evidence type="ECO:0000313" key="1">
    <source>
        <dbReference type="EMBL" id="QCT03064.1"/>
    </source>
</evidence>
<accession>A0A4V1G410</accession>
<reference evidence="1 2" key="1">
    <citation type="submission" date="2019-05" db="EMBL/GenBank/DDBJ databases">
        <authorList>
            <person name="Chen C."/>
        </authorList>
    </citation>
    <scope>NUCLEOTIDE SEQUENCE [LARGE SCALE GENOMIC DNA]</scope>
    <source>
        <strain evidence="1 2">HB172198</strain>
    </source>
</reference>
<dbReference type="KEGG" id="palo:E6C60_2352"/>
<sequence>MHRTYHSYATPKNDRKLKFYIGQNNITREIDEAYEYEKNRLYESNKGAIPAIK</sequence>